<gene>
    <name evidence="6" type="ORF">HNR61_001845</name>
</gene>
<keyword evidence="7" id="KW-1185">Reference proteome</keyword>
<evidence type="ECO:0000259" key="5">
    <source>
        <dbReference type="Pfam" id="PF22655"/>
    </source>
</evidence>
<evidence type="ECO:0000256" key="1">
    <source>
        <dbReference type="ARBA" id="ARBA00022603"/>
    </source>
</evidence>
<evidence type="ECO:0000256" key="2">
    <source>
        <dbReference type="ARBA" id="ARBA00022679"/>
    </source>
</evidence>
<evidence type="ECO:0000256" key="3">
    <source>
        <dbReference type="SAM" id="MobiDB-lite"/>
    </source>
</evidence>
<dbReference type="GO" id="GO:0008173">
    <property type="term" value="F:RNA methyltransferase activity"/>
    <property type="evidence" value="ECO:0007669"/>
    <property type="project" value="InterPro"/>
</dbReference>
<dbReference type="RefSeq" id="WP_182842685.1">
    <property type="nucleotide sequence ID" value="NZ_BAAALP010000035.1"/>
</dbReference>
<dbReference type="GO" id="GO:0032259">
    <property type="term" value="P:methylation"/>
    <property type="evidence" value="ECO:0007669"/>
    <property type="project" value="UniProtKB-KW"/>
</dbReference>
<dbReference type="InterPro" id="IPR029028">
    <property type="entry name" value="Alpha/beta_knot_MTases"/>
</dbReference>
<dbReference type="SUPFAM" id="SSF55315">
    <property type="entry name" value="L30e-like"/>
    <property type="match status" value="1"/>
</dbReference>
<sequence>MLDRRNQGGPQRGRGAGHGASKGARRTKAPDRVRSRNDQFQTWQALLTNRNKRQRLGEFLIHGVRPISLAVEHEWPLRRLLYPAEQKLSTWAEGLLRDGGVPSVAVDPELLRELGERESAPELIAVGATRPDDLDRLATGPDFLGVAFDRPTNPGNIGTLVRSADAFGASGLLVSGHAADIYDPKAVRASTGSMFRLPVVRSPSPDKVLDWVTAQCESGLPIRIVGTDEHGETPVTDCDLTGPVLLVVGNETLGMSARWRELCDEIVSIPIGGAASSLNAASAGTLMLYESARQRGFPAAHQAGTRD</sequence>
<keyword evidence="1 6" id="KW-0489">Methyltransferase</keyword>
<proteinExistence type="predicted"/>
<dbReference type="SUPFAM" id="SSF75217">
    <property type="entry name" value="alpha/beta knot"/>
    <property type="match status" value="1"/>
</dbReference>
<feature type="compositionally biased region" description="Basic and acidic residues" evidence="3">
    <location>
        <begin position="28"/>
        <end position="37"/>
    </location>
</feature>
<dbReference type="InterPro" id="IPR029026">
    <property type="entry name" value="tRNA_m1G_MTases_N"/>
</dbReference>
<dbReference type="GO" id="GO:0006396">
    <property type="term" value="P:RNA processing"/>
    <property type="evidence" value="ECO:0007669"/>
    <property type="project" value="InterPro"/>
</dbReference>
<dbReference type="Pfam" id="PF00588">
    <property type="entry name" value="SpoU_methylase"/>
    <property type="match status" value="1"/>
</dbReference>
<comment type="caution">
    <text evidence="6">The sequence shown here is derived from an EMBL/GenBank/DDBJ whole genome shotgun (WGS) entry which is preliminary data.</text>
</comment>
<feature type="region of interest" description="Disordered" evidence="3">
    <location>
        <begin position="1"/>
        <end position="37"/>
    </location>
</feature>
<name>A0A7W3QKB6_ACTNM</name>
<dbReference type="PANTHER" id="PTHR43191">
    <property type="entry name" value="RRNA METHYLTRANSFERASE 3"/>
    <property type="match status" value="1"/>
</dbReference>
<evidence type="ECO:0000259" key="4">
    <source>
        <dbReference type="Pfam" id="PF00588"/>
    </source>
</evidence>
<dbReference type="InterPro" id="IPR029064">
    <property type="entry name" value="Ribosomal_eL30-like_sf"/>
</dbReference>
<dbReference type="PANTHER" id="PTHR43191:SF2">
    <property type="entry name" value="RRNA METHYLTRANSFERASE 3, MITOCHONDRIAL"/>
    <property type="match status" value="1"/>
</dbReference>
<feature type="domain" description="tRNA/rRNA methyltransferase SpoU type" evidence="4">
    <location>
        <begin position="146"/>
        <end position="289"/>
    </location>
</feature>
<feature type="compositionally biased region" description="Gly residues" evidence="3">
    <location>
        <begin position="10"/>
        <end position="20"/>
    </location>
</feature>
<dbReference type="AlphaFoldDB" id="A0A7W3QKB6"/>
<protein>
    <submittedName>
        <fullName evidence="6">TrmH family RNA methyltransferase</fullName>
    </submittedName>
</protein>
<organism evidence="6 7">
    <name type="scientific">Actinomadura namibiensis</name>
    <dbReference type="NCBI Taxonomy" id="182080"/>
    <lineage>
        <taxon>Bacteria</taxon>
        <taxon>Bacillati</taxon>
        <taxon>Actinomycetota</taxon>
        <taxon>Actinomycetes</taxon>
        <taxon>Streptosporangiales</taxon>
        <taxon>Thermomonosporaceae</taxon>
        <taxon>Actinomadura</taxon>
    </lineage>
</organism>
<dbReference type="Gene3D" id="3.40.1280.10">
    <property type="match status" value="1"/>
</dbReference>
<dbReference type="InterPro" id="IPR051259">
    <property type="entry name" value="rRNA_Methyltransferase"/>
</dbReference>
<keyword evidence="2 6" id="KW-0808">Transferase</keyword>
<reference evidence="6 7" key="1">
    <citation type="submission" date="2020-08" db="EMBL/GenBank/DDBJ databases">
        <title>Genomic Encyclopedia of Type Strains, Phase IV (KMG-IV): sequencing the most valuable type-strain genomes for metagenomic binning, comparative biology and taxonomic classification.</title>
        <authorList>
            <person name="Goeker M."/>
        </authorList>
    </citation>
    <scope>NUCLEOTIDE SEQUENCE [LARGE SCALE GENOMIC DNA]</scope>
    <source>
        <strain evidence="6 7">DSM 44197</strain>
    </source>
</reference>
<evidence type="ECO:0000313" key="6">
    <source>
        <dbReference type="EMBL" id="MBA8950232.1"/>
    </source>
</evidence>
<dbReference type="InterPro" id="IPR054578">
    <property type="entry name" value="SpoU_sub_bind-like_N"/>
</dbReference>
<dbReference type="InterPro" id="IPR001537">
    <property type="entry name" value="SpoU_MeTrfase"/>
</dbReference>
<evidence type="ECO:0000313" key="7">
    <source>
        <dbReference type="Proteomes" id="UP000572680"/>
    </source>
</evidence>
<dbReference type="Gene3D" id="3.30.1330.30">
    <property type="match status" value="1"/>
</dbReference>
<feature type="domain" description="SpoU L30e-like N-terminal" evidence="5">
    <location>
        <begin position="37"/>
        <end position="125"/>
    </location>
</feature>
<accession>A0A7W3QKB6</accession>
<dbReference type="GO" id="GO:0003723">
    <property type="term" value="F:RNA binding"/>
    <property type="evidence" value="ECO:0007669"/>
    <property type="project" value="InterPro"/>
</dbReference>
<dbReference type="Pfam" id="PF22655">
    <property type="entry name" value="SpoU_sub_bind_like"/>
    <property type="match status" value="1"/>
</dbReference>
<dbReference type="Proteomes" id="UP000572680">
    <property type="component" value="Unassembled WGS sequence"/>
</dbReference>
<dbReference type="EMBL" id="JACJIA010000002">
    <property type="protein sequence ID" value="MBA8950232.1"/>
    <property type="molecule type" value="Genomic_DNA"/>
</dbReference>